<evidence type="ECO:0000313" key="3">
    <source>
        <dbReference type="EMBL" id="RHZ90024.1"/>
    </source>
</evidence>
<proteinExistence type="predicted"/>
<dbReference type="InterPro" id="IPR010095">
    <property type="entry name" value="Cas12f1-like_TNB"/>
</dbReference>
<dbReference type="GO" id="GO:0003677">
    <property type="term" value="F:DNA binding"/>
    <property type="evidence" value="ECO:0007669"/>
    <property type="project" value="UniProtKB-KW"/>
</dbReference>
<dbReference type="AlphaFoldDB" id="A0A397JXL7"/>
<organism evidence="3 4">
    <name type="scientific">Diversispora epigaea</name>
    <dbReference type="NCBI Taxonomy" id="1348612"/>
    <lineage>
        <taxon>Eukaryota</taxon>
        <taxon>Fungi</taxon>
        <taxon>Fungi incertae sedis</taxon>
        <taxon>Mucoromycota</taxon>
        <taxon>Glomeromycotina</taxon>
        <taxon>Glomeromycetes</taxon>
        <taxon>Diversisporales</taxon>
        <taxon>Diversisporaceae</taxon>
        <taxon>Diversispora</taxon>
    </lineage>
</organism>
<reference evidence="3 4" key="1">
    <citation type="submission" date="2018-08" db="EMBL/GenBank/DDBJ databases">
        <title>Genome and evolution of the arbuscular mycorrhizal fungus Diversispora epigaea (formerly Glomus versiforme) and its bacterial endosymbionts.</title>
        <authorList>
            <person name="Sun X."/>
            <person name="Fei Z."/>
            <person name="Harrison M."/>
        </authorList>
    </citation>
    <scope>NUCLEOTIDE SEQUENCE [LARGE SCALE GENOMIC DNA]</scope>
    <source>
        <strain evidence="3 4">IT104</strain>
    </source>
</reference>
<dbReference type="OrthoDB" id="2424629at2759"/>
<dbReference type="Pfam" id="PF07282">
    <property type="entry name" value="Cas12f1-like_TNB"/>
    <property type="match status" value="1"/>
</dbReference>
<sequence length="113" mass="13085">MVRRGKRRIRSKTARMMLTWSHFRFRQYLLHKVREYPWCRVIICTEEYTSKTCGCCGHIHRKLGGSKVFRCPSCTAELDQDINGARNILLRYLTVTSKEPVYAGAGTYPLGPS</sequence>
<evidence type="ECO:0000313" key="4">
    <source>
        <dbReference type="Proteomes" id="UP000266861"/>
    </source>
</evidence>
<dbReference type="STRING" id="1348612.A0A397JXL7"/>
<accession>A0A397JXL7</accession>
<keyword evidence="1" id="KW-0238">DNA-binding</keyword>
<dbReference type="EMBL" id="PQFF01000007">
    <property type="protein sequence ID" value="RHZ90024.1"/>
    <property type="molecule type" value="Genomic_DNA"/>
</dbReference>
<name>A0A397JXL7_9GLOM</name>
<comment type="caution">
    <text evidence="3">The sequence shown here is derived from an EMBL/GenBank/DDBJ whole genome shotgun (WGS) entry which is preliminary data.</text>
</comment>
<keyword evidence="4" id="KW-1185">Reference proteome</keyword>
<protein>
    <recommendedName>
        <fullName evidence="2">Cas12f1-like TNB domain-containing protein</fullName>
    </recommendedName>
</protein>
<dbReference type="PANTHER" id="PTHR36172">
    <property type="match status" value="1"/>
</dbReference>
<gene>
    <name evidence="3" type="ORF">Glove_9g276</name>
</gene>
<feature type="domain" description="Cas12f1-like TNB" evidence="2">
    <location>
        <begin position="22"/>
        <end position="88"/>
    </location>
</feature>
<dbReference type="PANTHER" id="PTHR36172:SF1">
    <property type="entry name" value="RESOLVASE-RELATED"/>
    <property type="match status" value="1"/>
</dbReference>
<dbReference type="Proteomes" id="UP000266861">
    <property type="component" value="Unassembled WGS sequence"/>
</dbReference>
<evidence type="ECO:0000256" key="1">
    <source>
        <dbReference type="ARBA" id="ARBA00023125"/>
    </source>
</evidence>
<dbReference type="InterPro" id="IPR051491">
    <property type="entry name" value="Recombinase/Transposase-rel"/>
</dbReference>
<evidence type="ECO:0000259" key="2">
    <source>
        <dbReference type="Pfam" id="PF07282"/>
    </source>
</evidence>